<sequence>MTQADRLETFIRGIPKAELHVHIEGTLEPELMFSLARRNGIALPWMEVEELRQAYDFHNLQSFLDIYYKGTDVLQHVQDFYDLTWAYFERAARDNVRHVELFFDPQTHTRRDVPFETVMTGIHGAQVDAEKRLGITSKLILCFLRHLSEESAVQTLHQAVPFRPWLGGVGLDSSESGNPPSKFKDVFAEAREERFPVVAHAGEEGPPAYIREALDVLGAQRIDHGVRCVEDPELVERLARERVPLTVCPLSNVKLRVFPQLAKHNLKALMERGLLVTINSDDPAYFGGYIGDNYLACVRELGLSRDDVIALAKNSFSASFLADADKQRHIAAVDAFAAANP</sequence>
<reference evidence="7" key="1">
    <citation type="submission" date="2021-08" db="EMBL/GenBank/DDBJ databases">
        <authorList>
            <person name="Stevens D.C."/>
        </authorList>
    </citation>
    <scope>NUCLEOTIDE SEQUENCE</scope>
    <source>
        <strain evidence="7">DSM 53165</strain>
    </source>
</reference>
<name>A0ABS7U442_9BACT</name>
<accession>A0ABS7U442</accession>
<feature type="domain" description="Adenosine deaminase" evidence="6">
    <location>
        <begin position="15"/>
        <end position="334"/>
    </location>
</feature>
<dbReference type="Pfam" id="PF00962">
    <property type="entry name" value="A_deaminase"/>
    <property type="match status" value="1"/>
</dbReference>
<dbReference type="NCBIfam" id="TIGR01430">
    <property type="entry name" value="aden_deam"/>
    <property type="match status" value="1"/>
</dbReference>
<dbReference type="Gene3D" id="3.20.20.140">
    <property type="entry name" value="Metal-dependent hydrolases"/>
    <property type="match status" value="1"/>
</dbReference>
<gene>
    <name evidence="7" type="ORF">K7C98_38655</name>
</gene>
<evidence type="ECO:0000256" key="5">
    <source>
        <dbReference type="HAMAP-Rule" id="MF_01962"/>
    </source>
</evidence>
<evidence type="ECO:0000256" key="2">
    <source>
        <dbReference type="ARBA" id="ARBA00022801"/>
    </source>
</evidence>
<evidence type="ECO:0000256" key="3">
    <source>
        <dbReference type="ARBA" id="ARBA00022833"/>
    </source>
</evidence>
<evidence type="ECO:0000313" key="8">
    <source>
        <dbReference type="Proteomes" id="UP001139031"/>
    </source>
</evidence>
<comment type="catalytic activity">
    <reaction evidence="5">
        <text>adenine + H2O + H(+) = hypoxanthine + NH4(+)</text>
        <dbReference type="Rhea" id="RHEA:23688"/>
        <dbReference type="ChEBI" id="CHEBI:15377"/>
        <dbReference type="ChEBI" id="CHEBI:15378"/>
        <dbReference type="ChEBI" id="CHEBI:16708"/>
        <dbReference type="ChEBI" id="CHEBI:17368"/>
        <dbReference type="ChEBI" id="CHEBI:28938"/>
        <dbReference type="EC" id="3.5.4.2"/>
    </reaction>
</comment>
<keyword evidence="1 5" id="KW-0479">Metal-binding</keyword>
<keyword evidence="3 5" id="KW-0862">Zinc</keyword>
<keyword evidence="8" id="KW-1185">Reference proteome</keyword>
<dbReference type="SUPFAM" id="SSF51556">
    <property type="entry name" value="Metallo-dependent hydrolases"/>
    <property type="match status" value="1"/>
</dbReference>
<feature type="binding site" evidence="5">
    <location>
        <position position="282"/>
    </location>
    <ligand>
        <name>substrate</name>
    </ligand>
</feature>
<organism evidence="7 8">
    <name type="scientific">Nannocystis pusilla</name>
    <dbReference type="NCBI Taxonomy" id="889268"/>
    <lineage>
        <taxon>Bacteria</taxon>
        <taxon>Pseudomonadati</taxon>
        <taxon>Myxococcota</taxon>
        <taxon>Polyangia</taxon>
        <taxon>Nannocystales</taxon>
        <taxon>Nannocystaceae</taxon>
        <taxon>Nannocystis</taxon>
    </lineage>
</organism>
<dbReference type="PANTHER" id="PTHR43114">
    <property type="entry name" value="ADENINE DEAMINASE"/>
    <property type="match status" value="1"/>
</dbReference>
<dbReference type="PANTHER" id="PTHR43114:SF6">
    <property type="entry name" value="ADENINE DEAMINASE"/>
    <property type="match status" value="1"/>
</dbReference>
<comment type="similarity">
    <text evidence="5">Belongs to the metallo-dependent hydrolases superfamily. Adenosine and AMP deaminases family. Adenine deaminase type 2 subfamily.</text>
</comment>
<evidence type="ECO:0000256" key="4">
    <source>
        <dbReference type="ARBA" id="ARBA00023080"/>
    </source>
</evidence>
<dbReference type="Proteomes" id="UP001139031">
    <property type="component" value="Unassembled WGS sequence"/>
</dbReference>
<comment type="caution">
    <text evidence="7">The sequence shown here is derived from an EMBL/GenBank/DDBJ whole genome shotgun (WGS) entry which is preliminary data.</text>
</comment>
<keyword evidence="4 5" id="KW-0546">Nucleotide metabolism</keyword>
<protein>
    <recommendedName>
        <fullName evidence="5">Adenine deaminase</fullName>
        <shortName evidence="5">ADE</shortName>
        <ecNumber evidence="5">3.5.4.2</ecNumber>
    </recommendedName>
    <alternativeName>
        <fullName evidence="5">Adenine aminohydrolase</fullName>
        <shortName evidence="5">AAH</shortName>
    </alternativeName>
</protein>
<feature type="site" description="Important for catalytic activity" evidence="5">
    <location>
        <position position="224"/>
    </location>
</feature>
<dbReference type="RefSeq" id="WP_224196932.1">
    <property type="nucleotide sequence ID" value="NZ_JAIRAU010000056.1"/>
</dbReference>
<dbReference type="InterPro" id="IPR001365">
    <property type="entry name" value="A_deaminase_dom"/>
</dbReference>
<feature type="binding site" evidence="5">
    <location>
        <position position="200"/>
    </location>
    <ligand>
        <name>Zn(2+)</name>
        <dbReference type="ChEBI" id="CHEBI:29105"/>
        <note>catalytic</note>
    </ligand>
</feature>
<dbReference type="NCBIfam" id="NF006850">
    <property type="entry name" value="PRK09358.1-6"/>
    <property type="match status" value="1"/>
</dbReference>
<dbReference type="CDD" id="cd01320">
    <property type="entry name" value="ADA"/>
    <property type="match status" value="1"/>
</dbReference>
<evidence type="ECO:0000256" key="1">
    <source>
        <dbReference type="ARBA" id="ARBA00022723"/>
    </source>
</evidence>
<dbReference type="EMBL" id="JAIRAU010000056">
    <property type="protein sequence ID" value="MBZ5715191.1"/>
    <property type="molecule type" value="Genomic_DNA"/>
</dbReference>
<feature type="binding site" evidence="5">
    <location>
        <position position="22"/>
    </location>
    <ligand>
        <name>Zn(2+)</name>
        <dbReference type="ChEBI" id="CHEBI:29105"/>
        <note>catalytic</note>
    </ligand>
</feature>
<comment type="function">
    <text evidence="5">Catalyzes the hydrolytic deamination of adenine to hypoxanthine. Plays an important role in the purine salvage pathway and in nitrogen catabolism.</text>
</comment>
<evidence type="ECO:0000313" key="7">
    <source>
        <dbReference type="EMBL" id="MBZ5715191.1"/>
    </source>
</evidence>
<dbReference type="HAMAP" id="MF_01962">
    <property type="entry name" value="Adenine_deaminase"/>
    <property type="match status" value="1"/>
</dbReference>
<feature type="binding site" evidence="5">
    <location>
        <position position="281"/>
    </location>
    <ligand>
        <name>Zn(2+)</name>
        <dbReference type="ChEBI" id="CHEBI:29105"/>
        <note>catalytic</note>
    </ligand>
</feature>
<dbReference type="InterPro" id="IPR032466">
    <property type="entry name" value="Metal_Hydrolase"/>
</dbReference>
<keyword evidence="2 5" id="KW-0378">Hydrolase</keyword>
<proteinExistence type="inferred from homology"/>
<feature type="binding site" evidence="5">
    <location>
        <position position="20"/>
    </location>
    <ligand>
        <name>Zn(2+)</name>
        <dbReference type="ChEBI" id="CHEBI:29105"/>
        <note>catalytic</note>
    </ligand>
</feature>
<dbReference type="GO" id="GO:0016787">
    <property type="term" value="F:hydrolase activity"/>
    <property type="evidence" value="ECO:0007669"/>
    <property type="project" value="UniProtKB-KW"/>
</dbReference>
<evidence type="ECO:0000259" key="6">
    <source>
        <dbReference type="Pfam" id="PF00962"/>
    </source>
</evidence>
<dbReference type="EC" id="3.5.4.2" evidence="5"/>
<dbReference type="InterPro" id="IPR028892">
    <property type="entry name" value="ADE"/>
</dbReference>
<comment type="cofactor">
    <cofactor evidence="5">
        <name>Zn(2+)</name>
        <dbReference type="ChEBI" id="CHEBI:29105"/>
    </cofactor>
    <text evidence="5">Binds 1 zinc ion per subunit.</text>
</comment>
<feature type="active site" description="Proton donor" evidence="5">
    <location>
        <position position="203"/>
    </location>
</feature>
<dbReference type="InterPro" id="IPR006330">
    <property type="entry name" value="Ado/ade_deaminase"/>
</dbReference>